<dbReference type="FunFam" id="3.40.50.300:FF:000019">
    <property type="entry name" value="Translation initiation factor IF-2"/>
    <property type="match status" value="1"/>
</dbReference>
<evidence type="ECO:0000256" key="7">
    <source>
        <dbReference type="ARBA" id="ARBA00023128"/>
    </source>
</evidence>
<dbReference type="FunFam" id="2.40.30.10:FF:000126">
    <property type="entry name" value="Mitochondrial translation initiation factor"/>
    <property type="match status" value="1"/>
</dbReference>
<dbReference type="GO" id="GO:0003924">
    <property type="term" value="F:GTPase activity"/>
    <property type="evidence" value="ECO:0007669"/>
    <property type="project" value="InterPro"/>
</dbReference>
<evidence type="ECO:0000313" key="13">
    <source>
        <dbReference type="EMBL" id="RCH86943.1"/>
    </source>
</evidence>
<proteinExistence type="inferred from homology"/>
<keyword evidence="8" id="KW-0342">GTP-binding</keyword>
<organism evidence="13 14">
    <name type="scientific">Rhizopus azygosporus</name>
    <name type="common">Rhizopus microsporus var. azygosporus</name>
    <dbReference type="NCBI Taxonomy" id="86630"/>
    <lineage>
        <taxon>Eukaryota</taxon>
        <taxon>Fungi</taxon>
        <taxon>Fungi incertae sedis</taxon>
        <taxon>Mucoromycota</taxon>
        <taxon>Mucoromycotina</taxon>
        <taxon>Mucoromycetes</taxon>
        <taxon>Mucorales</taxon>
        <taxon>Mucorineae</taxon>
        <taxon>Rhizopodaceae</taxon>
        <taxon>Rhizopus</taxon>
    </lineage>
</organism>
<dbReference type="GO" id="GO:0003743">
    <property type="term" value="F:translation initiation factor activity"/>
    <property type="evidence" value="ECO:0007669"/>
    <property type="project" value="UniProtKB-KW"/>
</dbReference>
<dbReference type="Gene3D" id="2.40.30.10">
    <property type="entry name" value="Translation factors"/>
    <property type="match status" value="2"/>
</dbReference>
<dbReference type="OrthoDB" id="361630at2759"/>
<name>A0A367JAH3_RHIAZ</name>
<dbReference type="InterPro" id="IPR044145">
    <property type="entry name" value="IF2_II"/>
</dbReference>
<evidence type="ECO:0000259" key="12">
    <source>
        <dbReference type="PROSITE" id="PS51722"/>
    </source>
</evidence>
<dbReference type="Pfam" id="PF00009">
    <property type="entry name" value="GTP_EFTU"/>
    <property type="match status" value="1"/>
</dbReference>
<dbReference type="InterPro" id="IPR000178">
    <property type="entry name" value="TF_IF2_bacterial-like"/>
</dbReference>
<dbReference type="Gene3D" id="3.40.50.300">
    <property type="entry name" value="P-loop containing nucleotide triphosphate hydrolases"/>
    <property type="match status" value="1"/>
</dbReference>
<dbReference type="GO" id="GO:0005739">
    <property type="term" value="C:mitochondrion"/>
    <property type="evidence" value="ECO:0007669"/>
    <property type="project" value="UniProtKB-SubCell"/>
</dbReference>
<dbReference type="AlphaFoldDB" id="A0A367JAH3"/>
<dbReference type="FunFam" id="3.40.50.10050:FF:000001">
    <property type="entry name" value="Translation initiation factor IF-2"/>
    <property type="match status" value="1"/>
</dbReference>
<reference evidence="13 14" key="1">
    <citation type="journal article" date="2018" name="G3 (Bethesda)">
        <title>Phylogenetic and Phylogenomic Definition of Rhizopus Species.</title>
        <authorList>
            <person name="Gryganskyi A.P."/>
            <person name="Golan J."/>
            <person name="Dolatabadi S."/>
            <person name="Mondo S."/>
            <person name="Robb S."/>
            <person name="Idnurm A."/>
            <person name="Muszewska A."/>
            <person name="Steczkiewicz K."/>
            <person name="Masonjones S."/>
            <person name="Liao H.L."/>
            <person name="Gajdeczka M.T."/>
            <person name="Anike F."/>
            <person name="Vuek A."/>
            <person name="Anishchenko I.M."/>
            <person name="Voigt K."/>
            <person name="de Hoog G.S."/>
            <person name="Smith M.E."/>
            <person name="Heitman J."/>
            <person name="Vilgalys R."/>
            <person name="Stajich J.E."/>
        </authorList>
    </citation>
    <scope>NUCLEOTIDE SEQUENCE [LARGE SCALE GENOMIC DNA]</scope>
    <source>
        <strain evidence="13 14">CBS 357.93</strain>
    </source>
</reference>
<keyword evidence="11" id="KW-0175">Coiled coil</keyword>
<keyword evidence="5" id="KW-0648">Protein biosynthesis</keyword>
<comment type="function">
    <text evidence="9">One of the essential components for the initiation of protein synthesis. Protects formylmethionyl-tRNA from spontaneous hydrolysis and promotes its binding to the 30S ribosomal subunits. Also involved in the hydrolysis of GTP during the formation of the 70S ribosomal complex.</text>
</comment>
<feature type="coiled-coil region" evidence="11">
    <location>
        <begin position="345"/>
        <end position="374"/>
    </location>
</feature>
<dbReference type="FunFam" id="2.40.30.10:FF:000008">
    <property type="entry name" value="Translation initiation factor IF-2"/>
    <property type="match status" value="1"/>
</dbReference>
<protein>
    <recommendedName>
        <fullName evidence="10">Translation initiation factor IF-2, mitochondrial</fullName>
    </recommendedName>
</protein>
<dbReference type="Pfam" id="PF11987">
    <property type="entry name" value="IF-2"/>
    <property type="match status" value="1"/>
</dbReference>
<dbReference type="EMBL" id="PJQL01001763">
    <property type="protein sequence ID" value="RCH86943.1"/>
    <property type="molecule type" value="Genomic_DNA"/>
</dbReference>
<dbReference type="Pfam" id="PF22042">
    <property type="entry name" value="EF-G_D2"/>
    <property type="match status" value="1"/>
</dbReference>
<evidence type="ECO:0000256" key="4">
    <source>
        <dbReference type="ARBA" id="ARBA00022741"/>
    </source>
</evidence>
<evidence type="ECO:0000256" key="2">
    <source>
        <dbReference type="ARBA" id="ARBA00007733"/>
    </source>
</evidence>
<dbReference type="SUPFAM" id="SSF52156">
    <property type="entry name" value="Initiation factor IF2/eIF5b, domain 3"/>
    <property type="match status" value="1"/>
</dbReference>
<dbReference type="InterPro" id="IPR009000">
    <property type="entry name" value="Transl_B-barrel_sf"/>
</dbReference>
<dbReference type="InterPro" id="IPR015760">
    <property type="entry name" value="TIF_IF2"/>
</dbReference>
<dbReference type="CDD" id="cd03692">
    <property type="entry name" value="mtIF2_IVc"/>
    <property type="match status" value="1"/>
</dbReference>
<comment type="subcellular location">
    <subcellularLocation>
        <location evidence="1">Mitochondrion</location>
    </subcellularLocation>
</comment>
<dbReference type="InterPro" id="IPR005225">
    <property type="entry name" value="Small_GTP-bd"/>
</dbReference>
<dbReference type="PANTHER" id="PTHR43381">
    <property type="entry name" value="TRANSLATION INITIATION FACTOR IF-2-RELATED"/>
    <property type="match status" value="1"/>
</dbReference>
<keyword evidence="6" id="KW-0809">Transit peptide</keyword>
<dbReference type="STRING" id="86630.A0A367JAH3"/>
<dbReference type="SUPFAM" id="SSF52540">
    <property type="entry name" value="P-loop containing nucleoside triphosphate hydrolases"/>
    <property type="match status" value="1"/>
</dbReference>
<evidence type="ECO:0000313" key="14">
    <source>
        <dbReference type="Proteomes" id="UP000252139"/>
    </source>
</evidence>
<dbReference type="InterPro" id="IPR053905">
    <property type="entry name" value="EF-G-like_DII"/>
</dbReference>
<dbReference type="CDD" id="cd01887">
    <property type="entry name" value="IF2_eIF5B"/>
    <property type="match status" value="1"/>
</dbReference>
<dbReference type="Proteomes" id="UP000252139">
    <property type="component" value="Unassembled WGS sequence"/>
</dbReference>
<evidence type="ECO:0000256" key="8">
    <source>
        <dbReference type="ARBA" id="ARBA00023134"/>
    </source>
</evidence>
<dbReference type="InterPro" id="IPR036925">
    <property type="entry name" value="TIF_IF2_dom3_sf"/>
</dbReference>
<accession>A0A367JAH3</accession>
<keyword evidence="4" id="KW-0547">Nucleotide-binding</keyword>
<dbReference type="GO" id="GO:0032543">
    <property type="term" value="P:mitochondrial translation"/>
    <property type="evidence" value="ECO:0007669"/>
    <property type="project" value="UniProtKB-ARBA"/>
</dbReference>
<dbReference type="InterPro" id="IPR023115">
    <property type="entry name" value="TIF_IF2_dom3"/>
</dbReference>
<evidence type="ECO:0000256" key="1">
    <source>
        <dbReference type="ARBA" id="ARBA00004173"/>
    </source>
</evidence>
<sequence>LGVRFEQVIRTMEELDMGNTSHDRMLHADESSLIAMQLNMNPIVDAKQSLDLYPRPPVEDPALLKDRPPIVTIMGHVDHGKTTLLDTLRKSSVAAGEAGGITQHIGAFSVKLPSNKTITFLDTPGHAAFSAMRQRGAKVTDIVVLVVAADDGVMPQTIEAIQHAQTANVPIVVAINKCDKHGVDPSRVKEELARYNVHLEEIGGDVPCVEVSGLTGKNLDQLEETIVTLSEVLELKAERVNTAEGVVIESQIEKGRGNVATVLVQRGTLKPGAVIVAGQTWCKVRSMVDHQGKAVKEATPGMPVKVIGWKDVPHAGDEMLQAEDESVAKTVVDNRVARHQREKQLRDLEVINDKRRLQKEQLEQERLIEKAYQKEMYMYQRGLTDVAPVSLNKRLSEIQTKSQDNGDNPVENEVLELRAVVKGDVSGTVEAVVDSLSGLQNKQIRVKVVHSGVGNITEGDVQLAAACEGRVIGFNVKADKRIQAEAARIGVPVRSYSIIYKLLEDVKEQLSDMLPPIITQQVVGEAAVLQIFDISIKGRETRPVAGCRVTNGAIHRNGRVRIVRNKETIWEGQLDALRQVKKDIMEAKKGLECGISFDGFNEFKPGDIIQSIETIETKQKL</sequence>
<dbReference type="InterPro" id="IPR027417">
    <property type="entry name" value="P-loop_NTPase"/>
</dbReference>
<dbReference type="SUPFAM" id="SSF50447">
    <property type="entry name" value="Translation proteins"/>
    <property type="match status" value="2"/>
</dbReference>
<keyword evidence="14" id="KW-1185">Reference proteome</keyword>
<dbReference type="Gene3D" id="3.40.50.10050">
    <property type="entry name" value="Translation initiation factor IF- 2, domain 3"/>
    <property type="match status" value="1"/>
</dbReference>
<keyword evidence="7" id="KW-0496">Mitochondrion</keyword>
<feature type="domain" description="Tr-type G" evidence="12">
    <location>
        <begin position="66"/>
        <end position="236"/>
    </location>
</feature>
<evidence type="ECO:0000256" key="5">
    <source>
        <dbReference type="ARBA" id="ARBA00022917"/>
    </source>
</evidence>
<keyword evidence="3" id="KW-0396">Initiation factor</keyword>
<dbReference type="NCBIfam" id="TIGR00231">
    <property type="entry name" value="small_GTP"/>
    <property type="match status" value="1"/>
</dbReference>
<gene>
    <name evidence="13" type="ORF">CU097_000764</name>
</gene>
<evidence type="ECO:0000256" key="3">
    <source>
        <dbReference type="ARBA" id="ARBA00022540"/>
    </source>
</evidence>
<dbReference type="GO" id="GO:0005525">
    <property type="term" value="F:GTP binding"/>
    <property type="evidence" value="ECO:0007669"/>
    <property type="project" value="UniProtKB-KW"/>
</dbReference>
<dbReference type="PROSITE" id="PS51722">
    <property type="entry name" value="G_TR_2"/>
    <property type="match status" value="1"/>
</dbReference>
<evidence type="ECO:0000256" key="6">
    <source>
        <dbReference type="ARBA" id="ARBA00022946"/>
    </source>
</evidence>
<dbReference type="CDD" id="cd03702">
    <property type="entry name" value="IF2_mtIF2_II"/>
    <property type="match status" value="1"/>
</dbReference>
<dbReference type="HAMAP" id="MF_00100_B">
    <property type="entry name" value="IF_2_B"/>
    <property type="match status" value="1"/>
</dbReference>
<feature type="non-terminal residue" evidence="13">
    <location>
        <position position="1"/>
    </location>
</feature>
<dbReference type="PANTHER" id="PTHR43381:SF20">
    <property type="entry name" value="TRANSLATION INITIATION FACTOR IF-2, MITOCHONDRIAL"/>
    <property type="match status" value="1"/>
</dbReference>
<comment type="similarity">
    <text evidence="2">Belongs to the TRAFAC class translation factor GTPase superfamily. Classic translation factor GTPase family. IF-2 subfamily.</text>
</comment>
<comment type="caution">
    <text evidence="13">The sequence shown here is derived from an EMBL/GenBank/DDBJ whole genome shotgun (WGS) entry which is preliminary data.</text>
</comment>
<evidence type="ECO:0000256" key="10">
    <source>
        <dbReference type="ARBA" id="ARBA00044200"/>
    </source>
</evidence>
<evidence type="ECO:0000256" key="11">
    <source>
        <dbReference type="SAM" id="Coils"/>
    </source>
</evidence>
<evidence type="ECO:0000256" key="9">
    <source>
        <dbReference type="ARBA" id="ARBA00025162"/>
    </source>
</evidence>
<dbReference type="InterPro" id="IPR000795">
    <property type="entry name" value="T_Tr_GTP-bd_dom"/>
</dbReference>